<dbReference type="AlphaFoldDB" id="A0A4Q2IMJ6"/>
<evidence type="ECO:0000313" key="5">
    <source>
        <dbReference type="EMBL" id="RXZ30550.1"/>
    </source>
</evidence>
<dbReference type="Proteomes" id="UP000292347">
    <property type="component" value="Unassembled WGS sequence"/>
</dbReference>
<feature type="signal peptide" evidence="3">
    <location>
        <begin position="1"/>
        <end position="17"/>
    </location>
</feature>
<dbReference type="InterPro" id="IPR016047">
    <property type="entry name" value="M23ase_b-sheet_dom"/>
</dbReference>
<dbReference type="Pfam" id="PF01551">
    <property type="entry name" value="Peptidase_M23"/>
    <property type="match status" value="1"/>
</dbReference>
<dbReference type="SUPFAM" id="SSF51261">
    <property type="entry name" value="Duplicated hybrid motif"/>
    <property type="match status" value="1"/>
</dbReference>
<keyword evidence="1 3" id="KW-0732">Signal</keyword>
<feature type="compositionally biased region" description="Basic residues" evidence="2">
    <location>
        <begin position="164"/>
        <end position="174"/>
    </location>
</feature>
<accession>A0A4Q2IMJ6</accession>
<gene>
    <name evidence="5" type="ORF">EO081_15400</name>
</gene>
<feature type="compositionally biased region" description="Polar residues" evidence="2">
    <location>
        <begin position="179"/>
        <end position="195"/>
    </location>
</feature>
<reference evidence="5 6" key="1">
    <citation type="submission" date="2019-01" db="EMBL/GenBank/DDBJ databases">
        <title>Sphingomonas mucosissima sp. nov. and Sphingomonas desiccabilis sp. nov., from biological soil crusts in the Colorado Plateau, USA.</title>
        <authorList>
            <person name="Zhu D."/>
        </authorList>
    </citation>
    <scope>NUCLEOTIDE SEQUENCE [LARGE SCALE GENOMIC DNA]</scope>
    <source>
        <strain evidence="5 6">CP1D</strain>
    </source>
</reference>
<dbReference type="PANTHER" id="PTHR21666:SF289">
    <property type="entry name" value="L-ALA--D-GLU ENDOPEPTIDASE"/>
    <property type="match status" value="1"/>
</dbReference>
<sequence>MRLLLALLVLSPAVATAQDSSTLRVSSRFGLRTDPFHGRATDHRGVDLPGAPGTPVLAAATGVVRVAGRRGGYGELIELAHADGSATRYAHLSRILVQPGEMVEQGQVIGRMGSTGRSTGSHLHFEYRVGGVPVDPLRYLGTTPAAPERPRADAPDRTVPAPPHRSRFAQRRVPHPSVDQDTLPSGSTALRSPGP</sequence>
<dbReference type="InterPro" id="IPR011055">
    <property type="entry name" value="Dup_hybrid_motif"/>
</dbReference>
<evidence type="ECO:0000259" key="4">
    <source>
        <dbReference type="Pfam" id="PF01551"/>
    </source>
</evidence>
<feature type="domain" description="M23ase beta-sheet core" evidence="4">
    <location>
        <begin position="42"/>
        <end position="136"/>
    </location>
</feature>
<feature type="chain" id="PRO_5043321711" evidence="3">
    <location>
        <begin position="18"/>
        <end position="195"/>
    </location>
</feature>
<organism evidence="5 6">
    <name type="scientific">Sphingomonas desiccabilis</name>
    <dbReference type="NCBI Taxonomy" id="429134"/>
    <lineage>
        <taxon>Bacteria</taxon>
        <taxon>Pseudomonadati</taxon>
        <taxon>Pseudomonadota</taxon>
        <taxon>Alphaproteobacteria</taxon>
        <taxon>Sphingomonadales</taxon>
        <taxon>Sphingomonadaceae</taxon>
        <taxon>Sphingomonas</taxon>
    </lineage>
</organism>
<comment type="caution">
    <text evidence="5">The sequence shown here is derived from an EMBL/GenBank/DDBJ whole genome shotgun (WGS) entry which is preliminary data.</text>
</comment>
<evidence type="ECO:0000256" key="3">
    <source>
        <dbReference type="SAM" id="SignalP"/>
    </source>
</evidence>
<keyword evidence="6" id="KW-1185">Reference proteome</keyword>
<dbReference type="RefSeq" id="WP_129343139.1">
    <property type="nucleotide sequence ID" value="NZ_JACIDD010000003.1"/>
</dbReference>
<dbReference type="OrthoDB" id="9815245at2"/>
<dbReference type="GO" id="GO:0004222">
    <property type="term" value="F:metalloendopeptidase activity"/>
    <property type="evidence" value="ECO:0007669"/>
    <property type="project" value="TreeGrafter"/>
</dbReference>
<dbReference type="EMBL" id="SDPT01000003">
    <property type="protein sequence ID" value="RXZ30550.1"/>
    <property type="molecule type" value="Genomic_DNA"/>
</dbReference>
<protein>
    <submittedName>
        <fullName evidence="5">M23 family metallopeptidase</fullName>
    </submittedName>
</protein>
<feature type="region of interest" description="Disordered" evidence="2">
    <location>
        <begin position="138"/>
        <end position="195"/>
    </location>
</feature>
<dbReference type="CDD" id="cd12797">
    <property type="entry name" value="M23_peptidase"/>
    <property type="match status" value="1"/>
</dbReference>
<dbReference type="InterPro" id="IPR050570">
    <property type="entry name" value="Cell_wall_metabolism_enzyme"/>
</dbReference>
<evidence type="ECO:0000256" key="2">
    <source>
        <dbReference type="SAM" id="MobiDB-lite"/>
    </source>
</evidence>
<evidence type="ECO:0000256" key="1">
    <source>
        <dbReference type="ARBA" id="ARBA00022729"/>
    </source>
</evidence>
<dbReference type="PANTHER" id="PTHR21666">
    <property type="entry name" value="PEPTIDASE-RELATED"/>
    <property type="match status" value="1"/>
</dbReference>
<name>A0A4Q2IMJ6_9SPHN</name>
<proteinExistence type="predicted"/>
<dbReference type="Gene3D" id="2.70.70.10">
    <property type="entry name" value="Glucose Permease (Domain IIA)"/>
    <property type="match status" value="1"/>
</dbReference>
<evidence type="ECO:0000313" key="6">
    <source>
        <dbReference type="Proteomes" id="UP000292347"/>
    </source>
</evidence>